<protein>
    <submittedName>
        <fullName evidence="1">Uncharacterized protein</fullName>
    </submittedName>
</protein>
<dbReference type="EMBL" id="GBRH01250406">
    <property type="protein sequence ID" value="JAD47489.1"/>
    <property type="molecule type" value="Transcribed_RNA"/>
</dbReference>
<name>A0A0A9A744_ARUDO</name>
<organism evidence="1">
    <name type="scientific">Arundo donax</name>
    <name type="common">Giant reed</name>
    <name type="synonym">Donax arundinaceus</name>
    <dbReference type="NCBI Taxonomy" id="35708"/>
    <lineage>
        <taxon>Eukaryota</taxon>
        <taxon>Viridiplantae</taxon>
        <taxon>Streptophyta</taxon>
        <taxon>Embryophyta</taxon>
        <taxon>Tracheophyta</taxon>
        <taxon>Spermatophyta</taxon>
        <taxon>Magnoliopsida</taxon>
        <taxon>Liliopsida</taxon>
        <taxon>Poales</taxon>
        <taxon>Poaceae</taxon>
        <taxon>PACMAD clade</taxon>
        <taxon>Arundinoideae</taxon>
        <taxon>Arundineae</taxon>
        <taxon>Arundo</taxon>
    </lineage>
</organism>
<reference evidence="1" key="1">
    <citation type="submission" date="2014-09" db="EMBL/GenBank/DDBJ databases">
        <authorList>
            <person name="Magalhaes I.L.F."/>
            <person name="Oliveira U."/>
            <person name="Santos F.R."/>
            <person name="Vidigal T.H.D.A."/>
            <person name="Brescovit A.D."/>
            <person name="Santos A.J."/>
        </authorList>
    </citation>
    <scope>NUCLEOTIDE SEQUENCE</scope>
    <source>
        <tissue evidence="1">Shoot tissue taken approximately 20 cm above the soil surface</tissue>
    </source>
</reference>
<dbReference type="AlphaFoldDB" id="A0A0A9A744"/>
<evidence type="ECO:0000313" key="1">
    <source>
        <dbReference type="EMBL" id="JAD47489.1"/>
    </source>
</evidence>
<reference evidence="1" key="2">
    <citation type="journal article" date="2015" name="Data Brief">
        <title>Shoot transcriptome of the giant reed, Arundo donax.</title>
        <authorList>
            <person name="Barrero R.A."/>
            <person name="Guerrero F.D."/>
            <person name="Moolhuijzen P."/>
            <person name="Goolsby J.A."/>
            <person name="Tidwell J."/>
            <person name="Bellgard S.E."/>
            <person name="Bellgard M.I."/>
        </authorList>
    </citation>
    <scope>NUCLEOTIDE SEQUENCE</scope>
    <source>
        <tissue evidence="1">Shoot tissue taken approximately 20 cm above the soil surface</tissue>
    </source>
</reference>
<proteinExistence type="predicted"/>
<sequence length="36" mass="4552">MKYYFPIAVRFIFMYNMYKMWKGKLNWFVFESTGTI</sequence>
<accession>A0A0A9A744</accession>